<evidence type="ECO:0000256" key="2">
    <source>
        <dbReference type="ARBA" id="ARBA00010617"/>
    </source>
</evidence>
<dbReference type="InterPro" id="IPR050121">
    <property type="entry name" value="Cytochrome_P450_monoxygenase"/>
</dbReference>
<keyword evidence="7" id="KW-0560">Oxidoreductase</keyword>
<comment type="caution">
    <text evidence="8">The sequence shown here is derived from an EMBL/GenBank/DDBJ whole genome shotgun (WGS) entry which is preliminary data.</text>
</comment>
<feature type="binding site" description="axial binding residue" evidence="6">
    <location>
        <position position="388"/>
    </location>
    <ligand>
        <name>heme</name>
        <dbReference type="ChEBI" id="CHEBI:30413"/>
    </ligand>
    <ligandPart>
        <name>Fe</name>
        <dbReference type="ChEBI" id="CHEBI:18248"/>
    </ligandPart>
</feature>
<evidence type="ECO:0000256" key="3">
    <source>
        <dbReference type="ARBA" id="ARBA00022617"/>
    </source>
</evidence>
<dbReference type="Pfam" id="PF00067">
    <property type="entry name" value="p450"/>
    <property type="match status" value="1"/>
</dbReference>
<dbReference type="GO" id="GO:0004497">
    <property type="term" value="F:monooxygenase activity"/>
    <property type="evidence" value="ECO:0007669"/>
    <property type="project" value="UniProtKB-KW"/>
</dbReference>
<sequence length="444" mass="50428">MLRGDMVQYLHALHEEYGEVVRFVPNEISFISASAWKEIYGHAAARTFVKDPGTYIRPTNGTASSILMANDADHARCRKLLTHAFSDRALREQHVLIQDYVESLIRNLSERAVGGSKEMPSVDMTQWYNFTTFDLIGDLAFGSPFDCLKESAMHPWVAMIFESVKGVLFFSVAQRYSPLDKVMLFFLGKSAQEKQSAHMAMTVEKVSQRLSMETDRPDFMSYILKYNDEKGMSREEIVANSSVLIKAGSETTATALSGATYFLLKNPQAMQKVVSEVRSSFKSVDEMDATSLANCKYLDACFKESLRMYPPVPVGLPRRATEATVVSGWHVPKDVCVRIPQWSQNYSPLNYHQPKSFVPERWLPNPPSPYCNDHLEAFEPFSLGPRNCLGKNLAWLEMRLILARVLYAFDLELVHDTWAPEDQKVFVLWQKPALDVKLVPRQLV</sequence>
<dbReference type="PANTHER" id="PTHR24305:SF210">
    <property type="entry name" value="CYTOCHROME P450 MONOOXYGENASE ASQL-RELATED"/>
    <property type="match status" value="1"/>
</dbReference>
<keyword evidence="3 6" id="KW-0349">Heme</keyword>
<keyword evidence="9" id="KW-1185">Reference proteome</keyword>
<organism evidence="8 9">
    <name type="scientific">Coleophoma cylindrospora</name>
    <dbReference type="NCBI Taxonomy" id="1849047"/>
    <lineage>
        <taxon>Eukaryota</taxon>
        <taxon>Fungi</taxon>
        <taxon>Dikarya</taxon>
        <taxon>Ascomycota</taxon>
        <taxon>Pezizomycotina</taxon>
        <taxon>Leotiomycetes</taxon>
        <taxon>Helotiales</taxon>
        <taxon>Dermateaceae</taxon>
        <taxon>Coleophoma</taxon>
    </lineage>
</organism>
<evidence type="ECO:0000313" key="8">
    <source>
        <dbReference type="EMBL" id="RDW73342.1"/>
    </source>
</evidence>
<dbReference type="EMBL" id="PDLM01000007">
    <property type="protein sequence ID" value="RDW73342.1"/>
    <property type="molecule type" value="Genomic_DNA"/>
</dbReference>
<dbReference type="OrthoDB" id="1470350at2759"/>
<reference evidence="8 9" key="1">
    <citation type="journal article" date="2018" name="IMA Fungus">
        <title>IMA Genome-F 9: Draft genome sequence of Annulohypoxylon stygium, Aspergillus mulundensis, Berkeleyomyces basicola (syn. Thielaviopsis basicola), Ceratocystis smalleyi, two Cercospora beticola strains, Coleophoma cylindrospora, Fusarium fracticaudum, Phialophora cf. hyalina, and Morchella septimelata.</title>
        <authorList>
            <person name="Wingfield B.D."/>
            <person name="Bills G.F."/>
            <person name="Dong Y."/>
            <person name="Huang W."/>
            <person name="Nel W.J."/>
            <person name="Swalarsk-Parry B.S."/>
            <person name="Vaghefi N."/>
            <person name="Wilken P.M."/>
            <person name="An Z."/>
            <person name="de Beer Z.W."/>
            <person name="De Vos L."/>
            <person name="Chen L."/>
            <person name="Duong T.A."/>
            <person name="Gao Y."/>
            <person name="Hammerbacher A."/>
            <person name="Kikkert J.R."/>
            <person name="Li Y."/>
            <person name="Li H."/>
            <person name="Li K."/>
            <person name="Li Q."/>
            <person name="Liu X."/>
            <person name="Ma X."/>
            <person name="Naidoo K."/>
            <person name="Pethybridge S.J."/>
            <person name="Sun J."/>
            <person name="Steenkamp E.T."/>
            <person name="van der Nest M.A."/>
            <person name="van Wyk S."/>
            <person name="Wingfield M.J."/>
            <person name="Xiong C."/>
            <person name="Yue Q."/>
            <person name="Zhang X."/>
        </authorList>
    </citation>
    <scope>NUCLEOTIDE SEQUENCE [LARGE SCALE GENOMIC DNA]</scope>
    <source>
        <strain evidence="8 9">BP6252</strain>
    </source>
</reference>
<evidence type="ECO:0000256" key="6">
    <source>
        <dbReference type="PIRSR" id="PIRSR602401-1"/>
    </source>
</evidence>
<dbReference type="InterPro" id="IPR002401">
    <property type="entry name" value="Cyt_P450_E_grp-I"/>
</dbReference>
<keyword evidence="5 6" id="KW-0408">Iron</keyword>
<evidence type="ECO:0000256" key="7">
    <source>
        <dbReference type="RuleBase" id="RU000461"/>
    </source>
</evidence>
<dbReference type="STRING" id="1849047.A0A3D8RH11"/>
<dbReference type="Gene3D" id="1.10.630.10">
    <property type="entry name" value="Cytochrome P450"/>
    <property type="match status" value="1"/>
</dbReference>
<dbReference type="GO" id="GO:0020037">
    <property type="term" value="F:heme binding"/>
    <property type="evidence" value="ECO:0007669"/>
    <property type="project" value="InterPro"/>
</dbReference>
<proteinExistence type="inferred from homology"/>
<dbReference type="PANTHER" id="PTHR24305">
    <property type="entry name" value="CYTOCHROME P450"/>
    <property type="match status" value="1"/>
</dbReference>
<evidence type="ECO:0000256" key="4">
    <source>
        <dbReference type="ARBA" id="ARBA00022723"/>
    </source>
</evidence>
<dbReference type="InterPro" id="IPR001128">
    <property type="entry name" value="Cyt_P450"/>
</dbReference>
<evidence type="ECO:0000256" key="5">
    <source>
        <dbReference type="ARBA" id="ARBA00023004"/>
    </source>
</evidence>
<comment type="cofactor">
    <cofactor evidence="1 6">
        <name>heme</name>
        <dbReference type="ChEBI" id="CHEBI:30413"/>
    </cofactor>
</comment>
<dbReference type="InterPro" id="IPR036396">
    <property type="entry name" value="Cyt_P450_sf"/>
</dbReference>
<name>A0A3D8RH11_9HELO</name>
<gene>
    <name evidence="8" type="ORF">BP6252_07249</name>
</gene>
<comment type="similarity">
    <text evidence="2 7">Belongs to the cytochrome P450 family.</text>
</comment>
<evidence type="ECO:0000256" key="1">
    <source>
        <dbReference type="ARBA" id="ARBA00001971"/>
    </source>
</evidence>
<evidence type="ECO:0008006" key="10">
    <source>
        <dbReference type="Google" id="ProtNLM"/>
    </source>
</evidence>
<dbReference type="GO" id="GO:0005506">
    <property type="term" value="F:iron ion binding"/>
    <property type="evidence" value="ECO:0007669"/>
    <property type="project" value="InterPro"/>
</dbReference>
<dbReference type="Proteomes" id="UP000256645">
    <property type="component" value="Unassembled WGS sequence"/>
</dbReference>
<dbReference type="CDD" id="cd11058">
    <property type="entry name" value="CYP60B-like"/>
    <property type="match status" value="1"/>
</dbReference>
<keyword evidence="7" id="KW-0503">Monooxygenase</keyword>
<accession>A0A3D8RH11</accession>
<dbReference type="PROSITE" id="PS00086">
    <property type="entry name" value="CYTOCHROME_P450"/>
    <property type="match status" value="1"/>
</dbReference>
<evidence type="ECO:0000313" key="9">
    <source>
        <dbReference type="Proteomes" id="UP000256645"/>
    </source>
</evidence>
<dbReference type="GO" id="GO:0016705">
    <property type="term" value="F:oxidoreductase activity, acting on paired donors, with incorporation or reduction of molecular oxygen"/>
    <property type="evidence" value="ECO:0007669"/>
    <property type="project" value="InterPro"/>
</dbReference>
<dbReference type="PRINTS" id="PR00385">
    <property type="entry name" value="P450"/>
</dbReference>
<protein>
    <recommendedName>
        <fullName evidence="10">Isotrichodermin C-15 hydroxylase</fullName>
    </recommendedName>
</protein>
<dbReference type="PRINTS" id="PR00463">
    <property type="entry name" value="EP450I"/>
</dbReference>
<keyword evidence="4 6" id="KW-0479">Metal-binding</keyword>
<dbReference type="InterPro" id="IPR017972">
    <property type="entry name" value="Cyt_P450_CS"/>
</dbReference>
<dbReference type="SUPFAM" id="SSF48264">
    <property type="entry name" value="Cytochrome P450"/>
    <property type="match status" value="1"/>
</dbReference>
<dbReference type="AlphaFoldDB" id="A0A3D8RH11"/>